<evidence type="ECO:0000313" key="2">
    <source>
        <dbReference type="EMBL" id="ERN19549.1"/>
    </source>
</evidence>
<gene>
    <name evidence="2" type="ORF">AMTR_s00062p00075920</name>
</gene>
<dbReference type="STRING" id="13333.U5DAM6"/>
<feature type="compositionally biased region" description="Acidic residues" evidence="1">
    <location>
        <begin position="49"/>
        <end position="58"/>
    </location>
</feature>
<sequence length="132" mass="14796">MPSMVKAFLDSGAKAIIASSIEPPESQACSRIGPNDNYTGLENGRFVIGEEDAEDEEPTVPVSPVSDWEDSDLERSEGPMSGRDEEEEELSRFICAFYDALFREGTKVDEALHHALRTHPRQRYKCHLPSIR</sequence>
<dbReference type="eggNOG" id="KOG4231">
    <property type="taxonomic scope" value="Eukaryota"/>
</dbReference>
<dbReference type="HOGENOM" id="CLU_158219_0_0_1"/>
<name>U5DAM6_AMBTC</name>
<dbReference type="EMBL" id="KI392068">
    <property type="protein sequence ID" value="ERN19549.1"/>
    <property type="molecule type" value="Genomic_DNA"/>
</dbReference>
<organism evidence="2 3">
    <name type="scientific">Amborella trichopoda</name>
    <dbReference type="NCBI Taxonomy" id="13333"/>
    <lineage>
        <taxon>Eukaryota</taxon>
        <taxon>Viridiplantae</taxon>
        <taxon>Streptophyta</taxon>
        <taxon>Embryophyta</taxon>
        <taxon>Tracheophyta</taxon>
        <taxon>Spermatophyta</taxon>
        <taxon>Magnoliopsida</taxon>
        <taxon>Amborellales</taxon>
        <taxon>Amborellaceae</taxon>
        <taxon>Amborella</taxon>
    </lineage>
</organism>
<dbReference type="Gramene" id="ERN19549">
    <property type="protein sequence ID" value="ERN19549"/>
    <property type="gene ID" value="AMTR_s00062p00075920"/>
</dbReference>
<evidence type="ECO:0000256" key="1">
    <source>
        <dbReference type="SAM" id="MobiDB-lite"/>
    </source>
</evidence>
<keyword evidence="3" id="KW-1185">Reference proteome</keyword>
<dbReference type="Proteomes" id="UP000017836">
    <property type="component" value="Unassembled WGS sequence"/>
</dbReference>
<dbReference type="AlphaFoldDB" id="U5DAM6"/>
<reference evidence="3" key="1">
    <citation type="journal article" date="2013" name="Science">
        <title>The Amborella genome and the evolution of flowering plants.</title>
        <authorList>
            <consortium name="Amborella Genome Project"/>
        </authorList>
    </citation>
    <scope>NUCLEOTIDE SEQUENCE [LARGE SCALE GENOMIC DNA]</scope>
</reference>
<accession>U5DAM6</accession>
<evidence type="ECO:0000313" key="3">
    <source>
        <dbReference type="Proteomes" id="UP000017836"/>
    </source>
</evidence>
<feature type="region of interest" description="Disordered" evidence="1">
    <location>
        <begin position="46"/>
        <end position="87"/>
    </location>
</feature>
<protein>
    <submittedName>
        <fullName evidence="2">Uncharacterized protein</fullName>
    </submittedName>
</protein>
<proteinExistence type="predicted"/>